<comment type="caution">
    <text evidence="1">The sequence shown here is derived from an EMBL/GenBank/DDBJ whole genome shotgun (WGS) entry which is preliminary data.</text>
</comment>
<reference evidence="1" key="1">
    <citation type="journal article" date="2014" name="Front. Microbiol.">
        <title>High frequency of phylogenetically diverse reductive dehalogenase-homologous genes in deep subseafloor sedimentary metagenomes.</title>
        <authorList>
            <person name="Kawai M."/>
            <person name="Futagami T."/>
            <person name="Toyoda A."/>
            <person name="Takaki Y."/>
            <person name="Nishi S."/>
            <person name="Hori S."/>
            <person name="Arai W."/>
            <person name="Tsubouchi T."/>
            <person name="Morono Y."/>
            <person name="Uchiyama I."/>
            <person name="Ito T."/>
            <person name="Fujiyama A."/>
            <person name="Inagaki F."/>
            <person name="Takami H."/>
        </authorList>
    </citation>
    <scope>NUCLEOTIDE SEQUENCE</scope>
    <source>
        <strain evidence="1">Expedition CK06-06</strain>
    </source>
</reference>
<feature type="non-terminal residue" evidence="1">
    <location>
        <position position="1"/>
    </location>
</feature>
<organism evidence="1">
    <name type="scientific">marine sediment metagenome</name>
    <dbReference type="NCBI Taxonomy" id="412755"/>
    <lineage>
        <taxon>unclassified sequences</taxon>
        <taxon>metagenomes</taxon>
        <taxon>ecological metagenomes</taxon>
    </lineage>
</organism>
<sequence>ADRGESTHRAFGIRRTLNDEINKAYSQGNDSTAAVMLGIKESLEKDLGRVSAMGRTGKIAEYQGKAIYPDELARELERNSIRLAKLKSTEVLDTAAMAKELGEKGIPAMQVPGEGEAIYRGRITADYERLTGKTPLIKTQQADRKMIAQLTKRNREIKTVLSKVEPGQDVAAAMNAYNQFASTEYFGRFDKGAVKQAGRAGTKPENIPGLFKGGSGTGDLIRAVGWTPARKVMKGYYSYDLYDQAADPATGQLVKGKLSKWFHT</sequence>
<feature type="non-terminal residue" evidence="1">
    <location>
        <position position="264"/>
    </location>
</feature>
<dbReference type="AlphaFoldDB" id="X0US66"/>
<accession>X0US66</accession>
<proteinExistence type="predicted"/>
<dbReference type="EMBL" id="BARS01011564">
    <property type="protein sequence ID" value="GAF91320.1"/>
    <property type="molecule type" value="Genomic_DNA"/>
</dbReference>
<gene>
    <name evidence="1" type="ORF">S01H1_20986</name>
</gene>
<name>X0US66_9ZZZZ</name>
<protein>
    <submittedName>
        <fullName evidence="1">Uncharacterized protein</fullName>
    </submittedName>
</protein>
<evidence type="ECO:0000313" key="1">
    <source>
        <dbReference type="EMBL" id="GAF91320.1"/>
    </source>
</evidence>